<reference evidence="2 3" key="1">
    <citation type="journal article" date="2023" name="Sci. Data">
        <title>Genome assembly of the Korean intertidal mud-creeper Batillaria attramentaria.</title>
        <authorList>
            <person name="Patra A.K."/>
            <person name="Ho P.T."/>
            <person name="Jun S."/>
            <person name="Lee S.J."/>
            <person name="Kim Y."/>
            <person name="Won Y.J."/>
        </authorList>
    </citation>
    <scope>NUCLEOTIDE SEQUENCE [LARGE SCALE GENOMIC DNA]</scope>
    <source>
        <strain evidence="2">Wonlab-2016</strain>
    </source>
</reference>
<dbReference type="EMBL" id="JACVVK020000313">
    <property type="protein sequence ID" value="KAK7478996.1"/>
    <property type="molecule type" value="Genomic_DNA"/>
</dbReference>
<proteinExistence type="predicted"/>
<evidence type="ECO:0000256" key="1">
    <source>
        <dbReference type="SAM" id="Phobius"/>
    </source>
</evidence>
<dbReference type="AlphaFoldDB" id="A0ABD0JWA7"/>
<keyword evidence="1" id="KW-1133">Transmembrane helix</keyword>
<sequence length="170" mass="18935">CEGPFVRRGHPDDCSVRGSLELNGYCLHINCTPPSPTFWTDVERREIRTCQSRYTFRAHDDRLIMEAVSIAGSFTRRVRRSLAPSELGSLVAVISQTLAFLLTFGHAPCGEIRNMESSNTLSSASHLPDLYAFLSVGVVSVGTGVGFASRKERVKWKRTSSDKNRRLTSR</sequence>
<feature type="transmembrane region" description="Helical" evidence="1">
    <location>
        <begin position="130"/>
        <end position="148"/>
    </location>
</feature>
<evidence type="ECO:0000313" key="3">
    <source>
        <dbReference type="Proteomes" id="UP001519460"/>
    </source>
</evidence>
<gene>
    <name evidence="2" type="ORF">BaRGS_00029757</name>
</gene>
<name>A0ABD0JWA7_9CAEN</name>
<keyword evidence="1" id="KW-0812">Transmembrane</keyword>
<evidence type="ECO:0000313" key="2">
    <source>
        <dbReference type="EMBL" id="KAK7478996.1"/>
    </source>
</evidence>
<accession>A0ABD0JWA7</accession>
<feature type="transmembrane region" description="Helical" evidence="1">
    <location>
        <begin position="87"/>
        <end position="107"/>
    </location>
</feature>
<keyword evidence="1" id="KW-0472">Membrane</keyword>
<comment type="caution">
    <text evidence="2">The sequence shown here is derived from an EMBL/GenBank/DDBJ whole genome shotgun (WGS) entry which is preliminary data.</text>
</comment>
<feature type="non-terminal residue" evidence="2">
    <location>
        <position position="1"/>
    </location>
</feature>
<keyword evidence="3" id="KW-1185">Reference proteome</keyword>
<dbReference type="Proteomes" id="UP001519460">
    <property type="component" value="Unassembled WGS sequence"/>
</dbReference>
<protein>
    <submittedName>
        <fullName evidence="2">Uncharacterized protein</fullName>
    </submittedName>
</protein>
<organism evidence="2 3">
    <name type="scientific">Batillaria attramentaria</name>
    <dbReference type="NCBI Taxonomy" id="370345"/>
    <lineage>
        <taxon>Eukaryota</taxon>
        <taxon>Metazoa</taxon>
        <taxon>Spiralia</taxon>
        <taxon>Lophotrochozoa</taxon>
        <taxon>Mollusca</taxon>
        <taxon>Gastropoda</taxon>
        <taxon>Caenogastropoda</taxon>
        <taxon>Sorbeoconcha</taxon>
        <taxon>Cerithioidea</taxon>
        <taxon>Batillariidae</taxon>
        <taxon>Batillaria</taxon>
    </lineage>
</organism>